<dbReference type="Pfam" id="PF05981">
    <property type="entry name" value="CreA"/>
    <property type="match status" value="1"/>
</dbReference>
<keyword evidence="3" id="KW-1185">Reference proteome</keyword>
<dbReference type="Proteomes" id="UP001519924">
    <property type="component" value="Unassembled WGS sequence"/>
</dbReference>
<evidence type="ECO:0000313" key="2">
    <source>
        <dbReference type="EMBL" id="MBW8271202.1"/>
    </source>
</evidence>
<dbReference type="EMBL" id="JAHZUY010000076">
    <property type="protein sequence ID" value="MBW8271202.1"/>
    <property type="molecule type" value="Genomic_DNA"/>
</dbReference>
<organism evidence="2 3">
    <name type="scientific">Caldovatus aquaticus</name>
    <dbReference type="NCBI Taxonomy" id="2865671"/>
    <lineage>
        <taxon>Bacteria</taxon>
        <taxon>Pseudomonadati</taxon>
        <taxon>Pseudomonadota</taxon>
        <taxon>Alphaproteobacteria</taxon>
        <taxon>Acetobacterales</taxon>
        <taxon>Roseomonadaceae</taxon>
        <taxon>Caldovatus</taxon>
    </lineage>
</organism>
<keyword evidence="1" id="KW-0732">Signal</keyword>
<dbReference type="RefSeq" id="WP_220118978.1">
    <property type="nucleotide sequence ID" value="NZ_JAHZUY010000076.1"/>
</dbReference>
<name>A0ABS7F6F7_9PROT</name>
<evidence type="ECO:0000256" key="1">
    <source>
        <dbReference type="SAM" id="SignalP"/>
    </source>
</evidence>
<feature type="signal peptide" evidence="1">
    <location>
        <begin position="1"/>
        <end position="27"/>
    </location>
</feature>
<dbReference type="PANTHER" id="PTHR37952">
    <property type="match status" value="1"/>
</dbReference>
<dbReference type="PANTHER" id="PTHR37952:SF2">
    <property type="entry name" value="PROTEIN CREA"/>
    <property type="match status" value="1"/>
</dbReference>
<dbReference type="InterPro" id="IPR010292">
    <property type="entry name" value="Uncharacterised_CreA"/>
</dbReference>
<reference evidence="2 3" key="1">
    <citation type="submission" date="2021-08" db="EMBL/GenBank/DDBJ databases">
        <title>Caldovatus sediminis gen. nov., sp. nov., a moderately thermophilic bacterium isolated from a hot spring.</title>
        <authorList>
            <person name="Hu C.-J."/>
            <person name="Li W.-J."/>
            <person name="Xian W.-D."/>
        </authorList>
    </citation>
    <scope>NUCLEOTIDE SEQUENCE [LARGE SCALE GENOMIC DNA]</scope>
    <source>
        <strain evidence="2 3">SYSU G05006</strain>
    </source>
</reference>
<feature type="chain" id="PRO_5046739889" evidence="1">
    <location>
        <begin position="28"/>
        <end position="178"/>
    </location>
</feature>
<comment type="caution">
    <text evidence="2">The sequence shown here is derived from an EMBL/GenBank/DDBJ whole genome shotgun (WGS) entry which is preliminary data.</text>
</comment>
<sequence>MRSGVSAAIVSSALAAALLAAAPAAPAAQDSETREIGYVNTALTNLGLTRSHRVVVERFTDPEVEGVACYISQARTGGLSGMVGLAEDPARFSLSCAATGPVRVSERVRRGARGQQVYESSTSVFFKETRVHRFLDEARGAVVYLAWSTKLVDGSPFNAVAAVPVAPGTAPPRQAGQP</sequence>
<proteinExistence type="predicted"/>
<gene>
    <name evidence="2" type="ORF">K1J50_17120</name>
</gene>
<dbReference type="PIRSF" id="PIRSF003174">
    <property type="entry name" value="CreA"/>
    <property type="match status" value="1"/>
</dbReference>
<protein>
    <submittedName>
        <fullName evidence="2">CreA family protein</fullName>
    </submittedName>
</protein>
<accession>A0ABS7F6F7</accession>
<evidence type="ECO:0000313" key="3">
    <source>
        <dbReference type="Proteomes" id="UP001519924"/>
    </source>
</evidence>